<accession>B7CC01</accession>
<dbReference type="STRING" id="518637.EUBIFOR_01726"/>
<evidence type="ECO:0000313" key="2">
    <source>
        <dbReference type="Proteomes" id="UP000004315"/>
    </source>
</evidence>
<keyword evidence="2" id="KW-1185">Reference proteome</keyword>
<dbReference type="HOGENOM" id="CLU_2034885_0_0_9"/>
<evidence type="ECO:0000313" key="1">
    <source>
        <dbReference type="EMBL" id="EEC89770.1"/>
    </source>
</evidence>
<dbReference type="Proteomes" id="UP000004315">
    <property type="component" value="Unassembled WGS sequence"/>
</dbReference>
<reference evidence="1 2" key="1">
    <citation type="submission" date="2008-10" db="EMBL/GenBank/DDBJ databases">
        <authorList>
            <person name="Fulton L."/>
            <person name="Clifton S."/>
            <person name="Fulton B."/>
            <person name="Xu J."/>
            <person name="Minx P."/>
            <person name="Pepin K.H."/>
            <person name="Johnson M."/>
            <person name="Bhonagiri V."/>
            <person name="Nash W.E."/>
            <person name="Mardis E.R."/>
            <person name="Wilson R.K."/>
        </authorList>
    </citation>
    <scope>NUCLEOTIDE SEQUENCE [LARGE SCALE GENOMIC DNA]</scope>
    <source>
        <strain evidence="1 2">DSM 3989</strain>
    </source>
</reference>
<organism evidence="1 2">
    <name type="scientific">Holdemanella biformis DSM 3989</name>
    <dbReference type="NCBI Taxonomy" id="518637"/>
    <lineage>
        <taxon>Bacteria</taxon>
        <taxon>Bacillati</taxon>
        <taxon>Bacillota</taxon>
        <taxon>Erysipelotrichia</taxon>
        <taxon>Erysipelotrichales</taxon>
        <taxon>Erysipelotrichaceae</taxon>
        <taxon>Holdemanella</taxon>
    </lineage>
</organism>
<sequence length="121" mass="14511">MYNQNKIISIRENIMEISKNNISWIETWETNKSHNIEVGFDNHKLLKGFISNNVYPTLNNVPSKEFFSNLKKQIPKLYIEDEIIYAELNCFIDNEPYKIQFDYAKDCWIIKDKDDTIIEKR</sequence>
<comment type="caution">
    <text evidence="1">The sequence shown here is derived from an EMBL/GenBank/DDBJ whole genome shotgun (WGS) entry which is preliminary data.</text>
</comment>
<reference evidence="1 2" key="2">
    <citation type="submission" date="2008-11" db="EMBL/GenBank/DDBJ databases">
        <title>Draft genome sequence of Eubacterium biforme (DSM 3989).</title>
        <authorList>
            <person name="Sudarsanam P."/>
            <person name="Ley R."/>
            <person name="Guruge J."/>
            <person name="Turnbaugh P.J."/>
            <person name="Mahowald M."/>
            <person name="Liep D."/>
            <person name="Gordon J."/>
        </authorList>
    </citation>
    <scope>NUCLEOTIDE SEQUENCE [LARGE SCALE GENOMIC DNA]</scope>
    <source>
        <strain evidence="1 2">DSM 3989</strain>
    </source>
</reference>
<name>B7CC01_9FIRM</name>
<proteinExistence type="predicted"/>
<dbReference type="EMBL" id="ABYT01000092">
    <property type="protein sequence ID" value="EEC89770.1"/>
    <property type="molecule type" value="Genomic_DNA"/>
</dbReference>
<protein>
    <submittedName>
        <fullName evidence="1">Uncharacterized protein</fullName>
    </submittedName>
</protein>
<gene>
    <name evidence="1" type="ORF">EUBIFOR_01726</name>
</gene>
<dbReference type="AlphaFoldDB" id="B7CC01"/>